<protein>
    <recommendedName>
        <fullName evidence="3">Immunity protein 35 of polymorphic toxin system</fullName>
    </recommendedName>
</protein>
<evidence type="ECO:0008006" key="3">
    <source>
        <dbReference type="Google" id="ProtNLM"/>
    </source>
</evidence>
<dbReference type="EMBL" id="JBHTAC010000045">
    <property type="protein sequence ID" value="MFC7246795.1"/>
    <property type="molecule type" value="Genomic_DNA"/>
</dbReference>
<organism evidence="1 2">
    <name type="scientific">Catellatospora aurea</name>
    <dbReference type="NCBI Taxonomy" id="1337874"/>
    <lineage>
        <taxon>Bacteria</taxon>
        <taxon>Bacillati</taxon>
        <taxon>Actinomycetota</taxon>
        <taxon>Actinomycetes</taxon>
        <taxon>Micromonosporales</taxon>
        <taxon>Micromonosporaceae</taxon>
        <taxon>Catellatospora</taxon>
    </lineage>
</organism>
<gene>
    <name evidence="1" type="ORF">ACFQO7_30330</name>
</gene>
<dbReference type="RefSeq" id="WP_376809584.1">
    <property type="nucleotide sequence ID" value="NZ_JBHTAC010000045.1"/>
</dbReference>
<proteinExistence type="predicted"/>
<evidence type="ECO:0000313" key="1">
    <source>
        <dbReference type="EMBL" id="MFC7246795.1"/>
    </source>
</evidence>
<dbReference type="Proteomes" id="UP001596392">
    <property type="component" value="Unassembled WGS sequence"/>
</dbReference>
<accession>A0ABW2H3F5</accession>
<name>A0ABW2H3F5_9ACTN</name>
<evidence type="ECO:0000313" key="2">
    <source>
        <dbReference type="Proteomes" id="UP001596392"/>
    </source>
</evidence>
<keyword evidence="2" id="KW-1185">Reference proteome</keyword>
<reference evidence="2" key="1">
    <citation type="journal article" date="2019" name="Int. J. Syst. Evol. Microbiol.">
        <title>The Global Catalogue of Microorganisms (GCM) 10K type strain sequencing project: providing services to taxonomists for standard genome sequencing and annotation.</title>
        <authorList>
            <consortium name="The Broad Institute Genomics Platform"/>
            <consortium name="The Broad Institute Genome Sequencing Center for Infectious Disease"/>
            <person name="Wu L."/>
            <person name="Ma J."/>
        </authorList>
    </citation>
    <scope>NUCLEOTIDE SEQUENCE [LARGE SCALE GENOMIC DNA]</scope>
    <source>
        <strain evidence="2">CGMCC 1.9106</strain>
    </source>
</reference>
<comment type="caution">
    <text evidence="1">The sequence shown here is derived from an EMBL/GenBank/DDBJ whole genome shotgun (WGS) entry which is preliminary data.</text>
</comment>
<sequence length="92" mass="10257">MLDRQSAIEAAARYLAEQDPDSVGEIRVWPEHAFLDGHQLVVPYDTVDRIDHGIKDAELGGNPPITVDLRTGECGHLSWEALWDCVDRGLFS</sequence>